<evidence type="ECO:0000256" key="1">
    <source>
        <dbReference type="ARBA" id="ARBA00010169"/>
    </source>
</evidence>
<accession>A0ABQ3NNW1</accession>
<organism evidence="2 3">
    <name type="scientific">Streptomyces virginiae</name>
    <name type="common">Streptomyces cinnamonensis</name>
    <dbReference type="NCBI Taxonomy" id="1961"/>
    <lineage>
        <taxon>Bacteria</taxon>
        <taxon>Bacillati</taxon>
        <taxon>Actinomycetota</taxon>
        <taxon>Actinomycetes</taxon>
        <taxon>Kitasatosporales</taxon>
        <taxon>Streptomycetaceae</taxon>
        <taxon>Streptomyces</taxon>
    </lineage>
</organism>
<dbReference type="EMBL" id="BNDV01000008">
    <property type="protein sequence ID" value="GHI14460.1"/>
    <property type="molecule type" value="Genomic_DNA"/>
</dbReference>
<reference evidence="3" key="1">
    <citation type="submission" date="2020-09" db="EMBL/GenBank/DDBJ databases">
        <title>Whole genome shotgun sequence of Streptomyces cinnamonensis NBRC 15873.</title>
        <authorList>
            <person name="Komaki H."/>
            <person name="Tamura T."/>
        </authorList>
    </citation>
    <scope>NUCLEOTIDE SEQUENCE [LARGE SCALE GENOMIC DNA]</scope>
    <source>
        <strain evidence="3">NBRC 15873</strain>
    </source>
</reference>
<dbReference type="InterPro" id="IPR004323">
    <property type="entry name" value="Ion_tolerance_CutA"/>
</dbReference>
<name>A0ABQ3NNW1_STRVG</name>
<keyword evidence="3" id="KW-1185">Reference proteome</keyword>
<gene>
    <name evidence="2" type="primary">cutA</name>
    <name evidence="2" type="ORF">Scinn_39230</name>
</gene>
<sequence>MLPKSHCLLYECDWLGGYVAPMADFLIVITTVDNQDAARKLSRSAVEASLAASGQVTGPIETTYRHLGEVCEGIEYQVTFRTTGDRREALEKHLVDNHPYDSPEVIAFTIDAGRAEYLDWINRATR</sequence>
<protein>
    <submittedName>
        <fullName evidence="2">Divalent-cation tolerance protein CutA</fullName>
    </submittedName>
</protein>
<dbReference type="PANTHER" id="PTHR23419">
    <property type="entry name" value="DIVALENT CATION TOLERANCE CUTA-RELATED"/>
    <property type="match status" value="1"/>
</dbReference>
<comment type="caution">
    <text evidence="2">The sequence shown here is derived from an EMBL/GenBank/DDBJ whole genome shotgun (WGS) entry which is preliminary data.</text>
</comment>
<dbReference type="Pfam" id="PF03091">
    <property type="entry name" value="CutA1"/>
    <property type="match status" value="1"/>
</dbReference>
<evidence type="ECO:0000313" key="2">
    <source>
        <dbReference type="EMBL" id="GHI14460.1"/>
    </source>
</evidence>
<proteinExistence type="inferred from homology"/>
<dbReference type="SUPFAM" id="SSF54913">
    <property type="entry name" value="GlnB-like"/>
    <property type="match status" value="1"/>
</dbReference>
<dbReference type="InterPro" id="IPR015867">
    <property type="entry name" value="N-reg_PII/ATP_PRibTrfase_C"/>
</dbReference>
<dbReference type="PANTHER" id="PTHR23419:SF8">
    <property type="entry name" value="FI09726P"/>
    <property type="match status" value="1"/>
</dbReference>
<comment type="similarity">
    <text evidence="1">Belongs to the CutA family.</text>
</comment>
<dbReference type="Gene3D" id="3.30.70.120">
    <property type="match status" value="1"/>
</dbReference>
<evidence type="ECO:0000313" key="3">
    <source>
        <dbReference type="Proteomes" id="UP000660554"/>
    </source>
</evidence>
<dbReference type="InterPro" id="IPR011322">
    <property type="entry name" value="N-reg_PII-like_a/b"/>
</dbReference>
<dbReference type="Proteomes" id="UP000660554">
    <property type="component" value="Unassembled WGS sequence"/>
</dbReference>